<reference evidence="1 2" key="1">
    <citation type="submission" date="2020-08" db="EMBL/GenBank/DDBJ databases">
        <title>Plant Genome Project.</title>
        <authorList>
            <person name="Zhang R.-G."/>
        </authorList>
    </citation>
    <scope>NUCLEOTIDE SEQUENCE [LARGE SCALE GENOMIC DNA]</scope>
    <source>
        <tissue evidence="1">Rhizome</tissue>
    </source>
</reference>
<organism evidence="1 2">
    <name type="scientific">Zingiber officinale</name>
    <name type="common">Ginger</name>
    <name type="synonym">Amomum zingiber</name>
    <dbReference type="NCBI Taxonomy" id="94328"/>
    <lineage>
        <taxon>Eukaryota</taxon>
        <taxon>Viridiplantae</taxon>
        <taxon>Streptophyta</taxon>
        <taxon>Embryophyta</taxon>
        <taxon>Tracheophyta</taxon>
        <taxon>Spermatophyta</taxon>
        <taxon>Magnoliopsida</taxon>
        <taxon>Liliopsida</taxon>
        <taxon>Zingiberales</taxon>
        <taxon>Zingiberaceae</taxon>
        <taxon>Zingiber</taxon>
    </lineage>
</organism>
<dbReference type="Proteomes" id="UP000734854">
    <property type="component" value="Unassembled WGS sequence"/>
</dbReference>
<accession>A0A8J5FH83</accession>
<proteinExistence type="predicted"/>
<keyword evidence="2" id="KW-1185">Reference proteome</keyword>
<evidence type="ECO:0000313" key="2">
    <source>
        <dbReference type="Proteomes" id="UP000734854"/>
    </source>
</evidence>
<dbReference type="InterPro" id="IPR043131">
    <property type="entry name" value="BCAT-like_N"/>
</dbReference>
<dbReference type="Gene3D" id="3.30.470.10">
    <property type="match status" value="1"/>
</dbReference>
<dbReference type="InterPro" id="IPR036038">
    <property type="entry name" value="Aminotransferase-like"/>
</dbReference>
<dbReference type="InterPro" id="IPR043132">
    <property type="entry name" value="BCAT-like_C"/>
</dbReference>
<comment type="caution">
    <text evidence="1">The sequence shown here is derived from an EMBL/GenBank/DDBJ whole genome shotgun (WGS) entry which is preliminary data.</text>
</comment>
<dbReference type="AlphaFoldDB" id="A0A8J5FH83"/>
<protein>
    <recommendedName>
        <fullName evidence="3">Class IV aminotransferase</fullName>
    </recommendedName>
</protein>
<evidence type="ECO:0008006" key="3">
    <source>
        <dbReference type="Google" id="ProtNLM"/>
    </source>
</evidence>
<dbReference type="SUPFAM" id="SSF56752">
    <property type="entry name" value="D-aminoacid aminotransferase-like PLP-dependent enzymes"/>
    <property type="match status" value="1"/>
</dbReference>
<dbReference type="GO" id="GO:0003824">
    <property type="term" value="F:catalytic activity"/>
    <property type="evidence" value="ECO:0007669"/>
    <property type="project" value="InterPro"/>
</dbReference>
<name>A0A8J5FH83_ZINOF</name>
<dbReference type="PANTHER" id="PTHR47703">
    <property type="entry name" value="D-AMINOACID AMINOTRANSFERASE-LIKE PLP-DEPENDENT ENZYMES SUPERFAMILY PROTEIN"/>
    <property type="match status" value="1"/>
</dbReference>
<dbReference type="Gene3D" id="3.20.10.10">
    <property type="entry name" value="D-amino Acid Aminotransferase, subunit A, domain 2"/>
    <property type="match status" value="1"/>
</dbReference>
<sequence length="267" mass="29064">MAPCSSKLLLVNGVPFAGDAPPVATFLQSTPGAYTTTRTYGGASLVLFLERHIRRLVHSARLLSQSQPSLFSAGSVPAVFPLIDSVPHRVHDSLEVGLRLALRDRDRSGSTDELAITALVRGRCDSDGLDVLLHVGFFIPSPFGAFGARLAVAGPGRDLAEAKYSDWVRVRQGLEKMRPPSVTELLLTNDGDSILEGTVTNFFVVRRKVSANSLDHIFLDIGFDLISAVLSMPYFDKRICSSMNIPIEEVAPSWSDHALWQEAFITS</sequence>
<dbReference type="PANTHER" id="PTHR47703:SF2">
    <property type="entry name" value="D-AMINOACID AMINOTRANSFERASE-LIKE PLP-DEPENDENT ENZYMES SUPERFAMILY PROTEIN"/>
    <property type="match status" value="1"/>
</dbReference>
<evidence type="ECO:0000313" key="1">
    <source>
        <dbReference type="EMBL" id="KAG6482289.1"/>
    </source>
</evidence>
<gene>
    <name evidence="1" type="ORF">ZIOFF_058920</name>
</gene>
<dbReference type="EMBL" id="JACMSC010000016">
    <property type="protein sequence ID" value="KAG6482289.1"/>
    <property type="molecule type" value="Genomic_DNA"/>
</dbReference>